<dbReference type="GO" id="GO:0005634">
    <property type="term" value="C:nucleus"/>
    <property type="evidence" value="ECO:0007669"/>
    <property type="project" value="UniProtKB-SubCell"/>
</dbReference>
<evidence type="ECO:0000256" key="2">
    <source>
        <dbReference type="ARBA" id="ARBA00023163"/>
    </source>
</evidence>
<dbReference type="InterPro" id="IPR028941">
    <property type="entry name" value="WHIM2_dom"/>
</dbReference>
<dbReference type="Pfam" id="PF15612">
    <property type="entry name" value="WHIM1"/>
    <property type="match status" value="1"/>
</dbReference>
<dbReference type="GO" id="GO:0003677">
    <property type="term" value="F:DNA binding"/>
    <property type="evidence" value="ECO:0007669"/>
    <property type="project" value="UniProtKB-UniRule"/>
</dbReference>
<evidence type="ECO:0000256" key="4">
    <source>
        <dbReference type="PROSITE-ProRule" id="PRU00108"/>
    </source>
</evidence>
<evidence type="ECO:0000259" key="6">
    <source>
        <dbReference type="PROSITE" id="PS50071"/>
    </source>
</evidence>
<dbReference type="GO" id="GO:0006357">
    <property type="term" value="P:regulation of transcription by RNA polymerase II"/>
    <property type="evidence" value="ECO:0007669"/>
    <property type="project" value="InterPro"/>
</dbReference>
<dbReference type="STRING" id="81972.D7MVL0"/>
<proteinExistence type="predicted"/>
<dbReference type="PANTHER" id="PTHR36968">
    <property type="entry name" value="HOMEOBOX-DDT DOMAIN PROTEIN RLT2"/>
    <property type="match status" value="1"/>
</dbReference>
<dbReference type="eggNOG" id="ENOG502QSVY">
    <property type="taxonomic scope" value="Eukaryota"/>
</dbReference>
<dbReference type="InterPro" id="IPR028942">
    <property type="entry name" value="WHIM1_dom"/>
</dbReference>
<dbReference type="InterPro" id="IPR044977">
    <property type="entry name" value="RLT1-3"/>
</dbReference>
<keyword evidence="4" id="KW-0238">DNA-binding</keyword>
<dbReference type="Pfam" id="PF15613">
    <property type="entry name" value="WSD"/>
    <property type="match status" value="1"/>
</dbReference>
<evidence type="ECO:0000256" key="5">
    <source>
        <dbReference type="SAM" id="MobiDB-lite"/>
    </source>
</evidence>
<keyword evidence="4" id="KW-0371">Homeobox</keyword>
<dbReference type="Proteomes" id="UP000008694">
    <property type="component" value="Unassembled WGS sequence"/>
</dbReference>
<protein>
    <submittedName>
        <fullName evidence="7">DNA binding protein</fullName>
    </submittedName>
</protein>
<keyword evidence="2" id="KW-0804">Transcription</keyword>
<dbReference type="EMBL" id="GL348721">
    <property type="protein sequence ID" value="EFH39478.1"/>
    <property type="molecule type" value="Genomic_DNA"/>
</dbReference>
<dbReference type="InterPro" id="IPR007759">
    <property type="entry name" value="Asxl_HARE-HTH"/>
</dbReference>
<dbReference type="HOGENOM" id="CLU_001241_1_0_1"/>
<dbReference type="Gramene" id="fgenesh2_kg.9__93__AT4G12750.1">
    <property type="protein sequence ID" value="fgenesh2_kg.9__93__AT4G12750.1"/>
    <property type="gene ID" value="fgenesh2_kg.9__93__AT4G12750.1"/>
</dbReference>
<evidence type="ECO:0000313" key="8">
    <source>
        <dbReference type="Proteomes" id="UP000008694"/>
    </source>
</evidence>
<evidence type="ECO:0000256" key="1">
    <source>
        <dbReference type="ARBA" id="ARBA00004123"/>
    </source>
</evidence>
<dbReference type="Pfam" id="PF05066">
    <property type="entry name" value="HARE-HTH"/>
    <property type="match status" value="1"/>
</dbReference>
<feature type="DNA-binding region" description="Homeobox" evidence="4">
    <location>
        <begin position="3"/>
        <end position="30"/>
    </location>
</feature>
<evidence type="ECO:0000256" key="3">
    <source>
        <dbReference type="ARBA" id="ARBA00023242"/>
    </source>
</evidence>
<dbReference type="PANTHER" id="PTHR36968:SF8">
    <property type="entry name" value="HOMEOBOX-DDT DOMAIN PROTEIN RLT3 ISOFORM X1"/>
    <property type="match status" value="1"/>
</dbReference>
<name>D7MVL0_ARALL</name>
<dbReference type="PROSITE" id="PS50071">
    <property type="entry name" value="HOMEOBOX_2"/>
    <property type="match status" value="1"/>
</dbReference>
<comment type="subcellular location">
    <subcellularLocation>
        <location evidence="1 4">Nucleus</location>
    </subcellularLocation>
</comment>
<organism evidence="8">
    <name type="scientific">Arabidopsis lyrata subsp. lyrata</name>
    <name type="common">Lyre-leaved rock-cress</name>
    <dbReference type="NCBI Taxonomy" id="81972"/>
    <lineage>
        <taxon>Eukaryota</taxon>
        <taxon>Viridiplantae</taxon>
        <taxon>Streptophyta</taxon>
        <taxon>Embryophyta</taxon>
        <taxon>Tracheophyta</taxon>
        <taxon>Spermatophyta</taxon>
        <taxon>Magnoliopsida</taxon>
        <taxon>eudicotyledons</taxon>
        <taxon>Gunneridae</taxon>
        <taxon>Pentapetalae</taxon>
        <taxon>rosids</taxon>
        <taxon>malvids</taxon>
        <taxon>Brassicales</taxon>
        <taxon>Brassicaceae</taxon>
        <taxon>Camelineae</taxon>
        <taxon>Arabidopsis</taxon>
    </lineage>
</organism>
<keyword evidence="3 4" id="KW-0539">Nucleus</keyword>
<dbReference type="InterPro" id="IPR001356">
    <property type="entry name" value="HD"/>
</dbReference>
<dbReference type="AlphaFoldDB" id="D7MVL0"/>
<feature type="region of interest" description="Disordered" evidence="5">
    <location>
        <begin position="548"/>
        <end position="578"/>
    </location>
</feature>
<keyword evidence="8" id="KW-1185">Reference proteome</keyword>
<feature type="domain" description="Homeobox" evidence="6">
    <location>
        <begin position="1"/>
        <end position="29"/>
    </location>
</feature>
<sequence>MEDLGKSLGLTVKEVCGWFKRRRTRGKGVKSMANDGLGANNPQSYDRSIMRSSTSSRCVGAAVEERCSVGTRKANCQTLLPSSHILAKIFRKDGPSLGFEFDHLPSGARKASWLGTSSVDQQKQKVARKRKISELMDSTSQDCIKENGTVIKHGIGKGLMTVWRVMNPNRRDVSPCVDLLDERATLPQSSARNPPHQKKKQRQLASILKQKLLQKKSTEKKRRSINREAELNKDETQRAFKENCELAANGEVFKETCQTISILVDDEELEMRERQERGNPLACSCHHPSSGSHGCFLCKGVFLLFLDLLPKFPPNSVQMRVPFGLHPWNSSPESVKKLFKDSLLLGKIHLSLLKLLLLDVETELQRGSFSNLSISCKFLALLQSVESQILILDMWRDSLNSLTWTEILRQILVAAGYGSVKCAVQSEDLSKQLACICFVLEGRSVTCGELKALTRFYFVIEIHMRLMKKYGLRLGTLKGELFRMLNEKGNNGLKISELANAPEVAVLNFATAPEERENSICSTLASDITLFEKISESTYRVRVNCFSEDPDKSQSDSDNSGSVDDESDDCSISSGDEIEHVSENPALRKVKCRKRRKHKSKTQEVCSEIDESHPGEPWLLGLMEGEYSDLSIEEKLDVFVALIDLLSSGSTIRMEDLPRAMVDYAPSIYSHGFGGKIKRSSSNQYSYPRGSWVHGGELHGMKALSKSSDSHPVDSSSIVVAFAKLAEDKANNIHPMQSVYLGSDRRFNRYWLFLGPCNANDPGHRCVFFESSEDGHWEVINNKEALRALLSVLDDRGRREARLIESLEKRESFLCQAMLNRQVTQSESAHFTDIVREDSSSPVSDIDNNLCLSEIANDQFSSQHAAIVFEIGSKREKSLLWSLLQEFDEWIWANFNFNLNAVKHRRRSYLDSLTRCKSCHDLYWRDEKHCKICHATFEVDIDLEERYAIHTATCRRKEECDTIPDHKVLSSQLQSLKAAVYAIESAMPEDALIGAWRKSAHRLWAKRLRRSSTVSEITQVIGDFVGAINEDWLWHSSDQGQTLMGEIICCFPSMPQTTSAIALWLVKLDTLIGPYVEKAQPERNQPLCRTRNTSRRVSKQ</sequence>
<reference evidence="8" key="1">
    <citation type="journal article" date="2011" name="Nat. Genet.">
        <title>The Arabidopsis lyrata genome sequence and the basis of rapid genome size change.</title>
        <authorList>
            <person name="Hu T.T."/>
            <person name="Pattyn P."/>
            <person name="Bakker E.G."/>
            <person name="Cao J."/>
            <person name="Cheng J.-F."/>
            <person name="Clark R.M."/>
            <person name="Fahlgren N."/>
            <person name="Fawcett J.A."/>
            <person name="Grimwood J."/>
            <person name="Gundlach H."/>
            <person name="Haberer G."/>
            <person name="Hollister J.D."/>
            <person name="Ossowski S."/>
            <person name="Ottilar R.P."/>
            <person name="Salamov A.A."/>
            <person name="Schneeberger K."/>
            <person name="Spannagl M."/>
            <person name="Wang X."/>
            <person name="Yang L."/>
            <person name="Nasrallah M.E."/>
            <person name="Bergelson J."/>
            <person name="Carrington J.C."/>
            <person name="Gaut B.S."/>
            <person name="Schmutz J."/>
            <person name="Mayer K.F.X."/>
            <person name="Van de Peer Y."/>
            <person name="Grigoriev I.V."/>
            <person name="Nordborg M."/>
            <person name="Weigel D."/>
            <person name="Guo Y.-L."/>
        </authorList>
    </citation>
    <scope>NUCLEOTIDE SEQUENCE [LARGE SCALE GENOMIC DNA]</scope>
    <source>
        <strain evidence="8">cv. MN47</strain>
    </source>
</reference>
<accession>D7MVL0</accession>
<gene>
    <name evidence="7" type="ORF">ARALYDRAFT_497128</name>
</gene>
<evidence type="ECO:0000313" key="7">
    <source>
        <dbReference type="EMBL" id="EFH39478.1"/>
    </source>
</evidence>